<name>A0ABM1KTP2_GEKJA</name>
<keyword evidence="3" id="KW-0808">Transferase</keyword>
<gene>
    <name evidence="3" type="primary">IKBIP</name>
</gene>
<reference evidence="3" key="1">
    <citation type="submission" date="2025-08" db="UniProtKB">
        <authorList>
            <consortium name="RefSeq"/>
        </authorList>
    </citation>
    <scope>IDENTIFICATION</scope>
</reference>
<dbReference type="Gene3D" id="1.10.287.1490">
    <property type="match status" value="1"/>
</dbReference>
<dbReference type="GeneID" id="107119144"/>
<organism evidence="2 3">
    <name type="scientific">Gekko japonicus</name>
    <name type="common">Schlegel's Japanese gecko</name>
    <dbReference type="NCBI Taxonomy" id="146911"/>
    <lineage>
        <taxon>Eukaryota</taxon>
        <taxon>Metazoa</taxon>
        <taxon>Chordata</taxon>
        <taxon>Craniata</taxon>
        <taxon>Vertebrata</taxon>
        <taxon>Euteleostomi</taxon>
        <taxon>Lepidosauria</taxon>
        <taxon>Squamata</taxon>
        <taxon>Bifurcata</taxon>
        <taxon>Gekkota</taxon>
        <taxon>Gekkonidae</taxon>
        <taxon>Gekkoninae</taxon>
        <taxon>Gekko</taxon>
    </lineage>
</organism>
<feature type="region of interest" description="Disordered" evidence="1">
    <location>
        <begin position="1"/>
        <end position="33"/>
    </location>
</feature>
<evidence type="ECO:0000313" key="3">
    <source>
        <dbReference type="RefSeq" id="XP_015277079.1"/>
    </source>
</evidence>
<dbReference type="PANTHER" id="PTHR21734:SF10">
    <property type="entry name" value="INHIBITOR OF NUCLEAR FACTOR KAPPA-B KINASE-INTERACTING PROTEIN"/>
    <property type="match status" value="1"/>
</dbReference>
<evidence type="ECO:0000256" key="1">
    <source>
        <dbReference type="SAM" id="MobiDB-lite"/>
    </source>
</evidence>
<keyword evidence="3" id="KW-0418">Kinase</keyword>
<sequence>MSEIKQRRKTNILAKPNENQQNPDKQSDLGTTRSPKSFWVDARTAASCLSLTACVGLTWFLFQQSAQLAAVEEKYHLLKQEAVMFQEMENKIELMSTKCEKTVSLVEQLEELQLIAQMKHLQEEMDTMQKWSKNLTWAQDLQQNLTSLFHAVTTYEKSMASVTKNFSVKIAAVKTDIRRISGLEADMTLLVESLHTIEDKVDKAEKTTVQSIGSLLTNSIDRTAKLQSSASENERQLTFIRTKLSELTADIDRQSTKLLNLESDRAKVLKTVAFANDLKPKVYNLRKDFAHLEPMIDELTSRIGRLVGDLLERQKEIAYLYKELSNLTSLQKEVSVANEEITQVSNLS</sequence>
<dbReference type="RefSeq" id="XP_015277079.1">
    <property type="nucleotide sequence ID" value="XM_015421593.1"/>
</dbReference>
<keyword evidence="2" id="KW-1185">Reference proteome</keyword>
<dbReference type="GO" id="GO:0016301">
    <property type="term" value="F:kinase activity"/>
    <property type="evidence" value="ECO:0007669"/>
    <property type="project" value="UniProtKB-KW"/>
</dbReference>
<feature type="compositionally biased region" description="Basic residues" evidence="1">
    <location>
        <begin position="1"/>
        <end position="10"/>
    </location>
</feature>
<feature type="compositionally biased region" description="Polar residues" evidence="1">
    <location>
        <begin position="17"/>
        <end position="33"/>
    </location>
</feature>
<proteinExistence type="predicted"/>
<dbReference type="InterPro" id="IPR024152">
    <property type="entry name" value="Inh_kappa-B_kinase-int"/>
</dbReference>
<dbReference type="PANTHER" id="PTHR21734">
    <property type="entry name" value="INHIBITOR OF NUCLEAR FACTOR KAPPA-B KINASE-INTERACTING PROTEIN"/>
    <property type="match status" value="1"/>
</dbReference>
<dbReference type="Proteomes" id="UP000694871">
    <property type="component" value="Unplaced"/>
</dbReference>
<accession>A0ABM1KTP2</accession>
<protein>
    <submittedName>
        <fullName evidence="3">Inhibitor of nuclear factor kappa-B kinase-interacting protein</fullName>
    </submittedName>
</protein>
<evidence type="ECO:0000313" key="2">
    <source>
        <dbReference type="Proteomes" id="UP000694871"/>
    </source>
</evidence>